<organism evidence="1 2">
    <name type="scientific">Candidatus Parvarchaeum acidiphilum ARMAN-4</name>
    <dbReference type="NCBI Taxonomy" id="662760"/>
    <lineage>
        <taxon>Archaea</taxon>
        <taxon>Candidatus Parvarchaeota</taxon>
        <taxon>Candidatus Parvarchaeum</taxon>
    </lineage>
</organism>
<dbReference type="EMBL" id="GG730040">
    <property type="protein sequence ID" value="EEZ93262.1"/>
    <property type="molecule type" value="Genomic_DNA"/>
</dbReference>
<dbReference type="Proteomes" id="UP000009375">
    <property type="component" value="Unassembled WGS sequence"/>
</dbReference>
<evidence type="ECO:0000313" key="1">
    <source>
        <dbReference type="EMBL" id="EEZ93262.1"/>
    </source>
</evidence>
<reference evidence="1 2" key="1">
    <citation type="journal article" date="2010" name="Proc. Natl. Acad. Sci. U.S.A.">
        <title>Enigmatic, ultrasmall, uncultivated Archaea.</title>
        <authorList>
            <person name="Baker B.J."/>
            <person name="Comolli L.R."/>
            <person name="Dick G.J."/>
            <person name="Hauser L.J."/>
            <person name="Hyatt D."/>
            <person name="Dill B.D."/>
            <person name="Land M.L."/>
            <person name="Verberkmoes N.C."/>
            <person name="Hettich R.L."/>
            <person name="Banfield J.F."/>
        </authorList>
    </citation>
    <scope>NUCLEOTIDE SEQUENCE [LARGE SCALE GENOMIC DNA]</scope>
</reference>
<proteinExistence type="predicted"/>
<protein>
    <submittedName>
        <fullName evidence="1">Uncharacterized protein</fullName>
    </submittedName>
</protein>
<gene>
    <name evidence="1" type="ORF">BJBARM4_0195</name>
</gene>
<sequence length="195" mass="23034">MENRKKPSLDELLKLMEDLSSKPFWDNEPIDASKVKGFFDDNYPDFWPNEVKRKEGLQVVEDIQIKYYQIKKVFNYKTDNLTGDPVASRIADPKLIDYWNETYKEVALISENIDTNNPILSKKDNTLEKIFFTLVENRALIETRSFIIGLYNLVDFSNKNYELLNYAYNLSNEFNGFRRTGEMLKKSRDEDSGYY</sequence>
<dbReference type="AlphaFoldDB" id="D2EEP4"/>
<name>D2EEP4_PARA4</name>
<accession>D2EEP4</accession>
<evidence type="ECO:0000313" key="2">
    <source>
        <dbReference type="Proteomes" id="UP000009375"/>
    </source>
</evidence>